<keyword evidence="4" id="KW-0732">Signal</keyword>
<feature type="chain" id="PRO_5035895402" description="Transmembrane protein" evidence="4">
    <location>
        <begin position="17"/>
        <end position="216"/>
    </location>
</feature>
<gene>
    <name evidence="5" type="ORF">PPRIM_AZ9-3.1.T0090182</name>
</gene>
<keyword evidence="6" id="KW-1185">Reference proteome</keyword>
<feature type="coiled-coil region" evidence="3">
    <location>
        <begin position="107"/>
        <end position="148"/>
    </location>
</feature>
<dbReference type="PANTHER" id="PTHR12499:SF0">
    <property type="entry name" value="OPTIC ATROPHY 3 PROTEIN"/>
    <property type="match status" value="1"/>
</dbReference>
<name>A0A8S1JXX3_PARPR</name>
<evidence type="ECO:0000256" key="1">
    <source>
        <dbReference type="ARBA" id="ARBA00007584"/>
    </source>
</evidence>
<organism evidence="5 6">
    <name type="scientific">Paramecium primaurelia</name>
    <dbReference type="NCBI Taxonomy" id="5886"/>
    <lineage>
        <taxon>Eukaryota</taxon>
        <taxon>Sar</taxon>
        <taxon>Alveolata</taxon>
        <taxon>Ciliophora</taxon>
        <taxon>Intramacronucleata</taxon>
        <taxon>Oligohymenophorea</taxon>
        <taxon>Peniculida</taxon>
        <taxon>Parameciidae</taxon>
        <taxon>Paramecium</taxon>
    </lineage>
</organism>
<dbReference type="InterPro" id="IPR010754">
    <property type="entry name" value="OPA3-like"/>
</dbReference>
<evidence type="ECO:0000256" key="4">
    <source>
        <dbReference type="SAM" id="SignalP"/>
    </source>
</evidence>
<reference evidence="5" key="1">
    <citation type="submission" date="2021-01" db="EMBL/GenBank/DDBJ databases">
        <authorList>
            <consortium name="Genoscope - CEA"/>
            <person name="William W."/>
        </authorList>
    </citation>
    <scope>NUCLEOTIDE SEQUENCE</scope>
</reference>
<protein>
    <recommendedName>
        <fullName evidence="7">Transmembrane protein</fullName>
    </recommendedName>
</protein>
<dbReference type="AlphaFoldDB" id="A0A8S1JXX3"/>
<proteinExistence type="inferred from homology"/>
<dbReference type="OMA" id="YEMYTAQ"/>
<dbReference type="PANTHER" id="PTHR12499">
    <property type="entry name" value="OPTIC ATROPHY 3 PROTEIN OPA3"/>
    <property type="match status" value="1"/>
</dbReference>
<feature type="coiled-coil region" evidence="3">
    <location>
        <begin position="182"/>
        <end position="216"/>
    </location>
</feature>
<dbReference type="Pfam" id="PF07047">
    <property type="entry name" value="OPA3"/>
    <property type="match status" value="1"/>
</dbReference>
<feature type="signal peptide" evidence="4">
    <location>
        <begin position="1"/>
        <end position="16"/>
    </location>
</feature>
<dbReference type="EMBL" id="CAJJDM010000006">
    <property type="protein sequence ID" value="CAD8045156.1"/>
    <property type="molecule type" value="Genomic_DNA"/>
</dbReference>
<comment type="similarity">
    <text evidence="1">Belongs to the OPA3 family.</text>
</comment>
<evidence type="ECO:0000256" key="3">
    <source>
        <dbReference type="SAM" id="Coils"/>
    </source>
</evidence>
<evidence type="ECO:0000313" key="5">
    <source>
        <dbReference type="EMBL" id="CAD8045156.1"/>
    </source>
</evidence>
<keyword evidence="2 3" id="KW-0175">Coiled coil</keyword>
<dbReference type="GO" id="GO:0005739">
    <property type="term" value="C:mitochondrion"/>
    <property type="evidence" value="ECO:0007669"/>
    <property type="project" value="TreeGrafter"/>
</dbReference>
<accession>A0A8S1JXX3</accession>
<evidence type="ECO:0000313" key="6">
    <source>
        <dbReference type="Proteomes" id="UP000688137"/>
    </source>
</evidence>
<evidence type="ECO:0000256" key="2">
    <source>
        <dbReference type="ARBA" id="ARBA00023054"/>
    </source>
</evidence>
<comment type="caution">
    <text evidence="5">The sequence shown here is derived from an EMBL/GenBank/DDBJ whole genome shotgun (WGS) entry which is preliminary data.</text>
</comment>
<dbReference type="Proteomes" id="UP000688137">
    <property type="component" value="Unassembled WGS sequence"/>
</dbReference>
<evidence type="ECO:0008006" key="7">
    <source>
        <dbReference type="Google" id="ProtNLM"/>
    </source>
</evidence>
<sequence length="216" mass="25719">MLPLFKVFSLVVRVFARPVIARTKAAHLKKAQSGHTNWIKKFYVRLGNFQHKWDQKIDSKFMGIDKKSSDFFFKPLNDEVALEKGVEFFYEILIYALLITLPTYEMYSAQQDSKKKSEQNNEKLNNLMKQIEENKQHSQINIQKLEEQDQIRQDLVKQLNIISVQSFAQLDDLSKVLIQFLYQNWNLRSQQLIEENQKLKQELEQIKLKYSKDEDQ</sequence>
<dbReference type="GO" id="GO:0019216">
    <property type="term" value="P:regulation of lipid metabolic process"/>
    <property type="evidence" value="ECO:0007669"/>
    <property type="project" value="TreeGrafter"/>
</dbReference>